<dbReference type="InterPro" id="IPR016160">
    <property type="entry name" value="Ald_DH_CS_CYS"/>
</dbReference>
<dbReference type="InterPro" id="IPR015590">
    <property type="entry name" value="Aldehyde_DH_dom"/>
</dbReference>
<comment type="similarity">
    <text evidence="1 3 6">Belongs to the aldehyde dehydrogenase family.</text>
</comment>
<dbReference type="Gene3D" id="3.40.309.10">
    <property type="entry name" value="Aldehyde Dehydrogenase, Chain A, domain 2"/>
    <property type="match status" value="1"/>
</dbReference>
<evidence type="ECO:0000256" key="4">
    <source>
        <dbReference type="PIRSR" id="PIRSR036492-1"/>
    </source>
</evidence>
<dbReference type="InterPro" id="IPR029510">
    <property type="entry name" value="Ald_DH_CS_GLU"/>
</dbReference>
<keyword evidence="2 3" id="KW-0560">Oxidoreductase</keyword>
<feature type="domain" description="Aldehyde dehydrogenase" evidence="8">
    <location>
        <begin position="52"/>
        <end position="479"/>
    </location>
</feature>
<proteinExistence type="inferred from homology"/>
<feature type="compositionally biased region" description="Basic and acidic residues" evidence="7">
    <location>
        <begin position="1"/>
        <end position="10"/>
    </location>
</feature>
<dbReference type="GeneID" id="18246723"/>
<dbReference type="STRING" id="590646.G3AZ77"/>
<organism evidence="10">
    <name type="scientific">Candida tenuis (strain ATCC 10573 / BCRC 21748 / CBS 615 / JCM 9827 / NBRC 10315 / NRRL Y-1498 / VKM Y-70)</name>
    <name type="common">Yeast</name>
    <name type="synonym">Yamadazyma tenuis</name>
    <dbReference type="NCBI Taxonomy" id="590646"/>
    <lineage>
        <taxon>Eukaryota</taxon>
        <taxon>Fungi</taxon>
        <taxon>Dikarya</taxon>
        <taxon>Ascomycota</taxon>
        <taxon>Saccharomycotina</taxon>
        <taxon>Pichiomycetes</taxon>
        <taxon>Debaryomycetaceae</taxon>
        <taxon>Yamadazyma</taxon>
    </lineage>
</organism>
<dbReference type="GO" id="GO:0006081">
    <property type="term" value="P:aldehyde metabolic process"/>
    <property type="evidence" value="ECO:0007669"/>
    <property type="project" value="InterPro"/>
</dbReference>
<protein>
    <recommendedName>
        <fullName evidence="3">Aldehyde dehydrogenase</fullName>
    </recommendedName>
</protein>
<dbReference type="HOGENOM" id="CLU_005391_3_1_1"/>
<dbReference type="Pfam" id="PF00171">
    <property type="entry name" value="Aldedh"/>
    <property type="match status" value="1"/>
</dbReference>
<evidence type="ECO:0000256" key="2">
    <source>
        <dbReference type="ARBA" id="ARBA00023002"/>
    </source>
</evidence>
<evidence type="ECO:0000313" key="9">
    <source>
        <dbReference type="EMBL" id="EGV66028.1"/>
    </source>
</evidence>
<name>G3AZ77_CANTC</name>
<evidence type="ECO:0000256" key="6">
    <source>
        <dbReference type="RuleBase" id="RU003345"/>
    </source>
</evidence>
<dbReference type="FunFam" id="3.40.605.10:FF:000004">
    <property type="entry name" value="Aldehyde dehydrogenase"/>
    <property type="match status" value="1"/>
</dbReference>
<reference evidence="9 10" key="1">
    <citation type="journal article" date="2011" name="Proc. Natl. Acad. Sci. U.S.A.">
        <title>Comparative genomics of xylose-fermenting fungi for enhanced biofuel production.</title>
        <authorList>
            <person name="Wohlbach D.J."/>
            <person name="Kuo A."/>
            <person name="Sato T.K."/>
            <person name="Potts K.M."/>
            <person name="Salamov A.A."/>
            <person name="LaButti K.M."/>
            <person name="Sun H."/>
            <person name="Clum A."/>
            <person name="Pangilinan J.L."/>
            <person name="Lindquist E.A."/>
            <person name="Lucas S."/>
            <person name="Lapidus A."/>
            <person name="Jin M."/>
            <person name="Gunawan C."/>
            <person name="Balan V."/>
            <person name="Dale B.E."/>
            <person name="Jeffries T.W."/>
            <person name="Zinkel R."/>
            <person name="Barry K.W."/>
            <person name="Grigoriev I.V."/>
            <person name="Gasch A.P."/>
        </authorList>
    </citation>
    <scope>NUCLEOTIDE SEQUENCE [LARGE SCALE GENOMIC DNA]</scope>
    <source>
        <strain evidence="10">ATCC 10573 / BCRC 21748 / CBS 615 / JCM 9827 / NBRC 10315 / NRRL Y-1498 / VKM Y-70</strain>
    </source>
</reference>
<evidence type="ECO:0000256" key="7">
    <source>
        <dbReference type="SAM" id="MobiDB-lite"/>
    </source>
</evidence>
<feature type="region of interest" description="Disordered" evidence="7">
    <location>
        <begin position="1"/>
        <end position="38"/>
    </location>
</feature>
<dbReference type="PANTHER" id="PTHR43570">
    <property type="entry name" value="ALDEHYDE DEHYDROGENASE"/>
    <property type="match status" value="1"/>
</dbReference>
<evidence type="ECO:0000256" key="3">
    <source>
        <dbReference type="PIRNR" id="PIRNR036492"/>
    </source>
</evidence>
<dbReference type="PROSITE" id="PS00070">
    <property type="entry name" value="ALDEHYDE_DEHYDR_CYS"/>
    <property type="match status" value="1"/>
</dbReference>
<evidence type="ECO:0000256" key="5">
    <source>
        <dbReference type="PROSITE-ProRule" id="PRU10007"/>
    </source>
</evidence>
<accession>G3AZ77</accession>
<dbReference type="AlphaFoldDB" id="G3AZ77"/>
<dbReference type="KEGG" id="cten:18246723"/>
<evidence type="ECO:0000313" key="10">
    <source>
        <dbReference type="Proteomes" id="UP000000707"/>
    </source>
</evidence>
<evidence type="ECO:0000259" key="8">
    <source>
        <dbReference type="Pfam" id="PF00171"/>
    </source>
</evidence>
<gene>
    <name evidence="9" type="ORF">CANTEDRAFT_112890</name>
</gene>
<dbReference type="GO" id="GO:0004029">
    <property type="term" value="F:aldehyde dehydrogenase (NAD+) activity"/>
    <property type="evidence" value="ECO:0007669"/>
    <property type="project" value="TreeGrafter"/>
</dbReference>
<dbReference type="SUPFAM" id="SSF53720">
    <property type="entry name" value="ALDH-like"/>
    <property type="match status" value="1"/>
</dbReference>
<dbReference type="OrthoDB" id="440325at2759"/>
<dbReference type="PIRSF" id="PIRSF036492">
    <property type="entry name" value="ALDH"/>
    <property type="match status" value="1"/>
</dbReference>
<dbReference type="InterPro" id="IPR012394">
    <property type="entry name" value="Aldehyde_DH_NAD(P)"/>
</dbReference>
<dbReference type="GO" id="GO:0005737">
    <property type="term" value="C:cytoplasm"/>
    <property type="evidence" value="ECO:0007669"/>
    <property type="project" value="TreeGrafter"/>
</dbReference>
<dbReference type="Gene3D" id="3.40.605.10">
    <property type="entry name" value="Aldehyde Dehydrogenase, Chain A, domain 1"/>
    <property type="match status" value="1"/>
</dbReference>
<dbReference type="eggNOG" id="KOG2456">
    <property type="taxonomic scope" value="Eukaryota"/>
</dbReference>
<dbReference type="EMBL" id="GL996512">
    <property type="protein sequence ID" value="EGV66028.1"/>
    <property type="molecule type" value="Genomic_DNA"/>
</dbReference>
<dbReference type="Proteomes" id="UP000000707">
    <property type="component" value="Unassembled WGS sequence"/>
</dbReference>
<evidence type="ECO:0000256" key="1">
    <source>
        <dbReference type="ARBA" id="ARBA00009986"/>
    </source>
</evidence>
<dbReference type="PANTHER" id="PTHR43570:SF16">
    <property type="entry name" value="ALDEHYDE DEHYDROGENASE TYPE III, ISOFORM Q"/>
    <property type="match status" value="1"/>
</dbReference>
<dbReference type="InterPro" id="IPR016163">
    <property type="entry name" value="Ald_DH_C"/>
</dbReference>
<feature type="active site" evidence="4">
    <location>
        <position position="289"/>
    </location>
</feature>
<sequence length="553" mass="60980">MSPSAEKTELHSTGSTRSTRSGKSSAPSTTTSNSPLKYTPVEEIPVKVKQLVNNFHEHHKLHPLQSRVNQLRNVYFAIKDNEDLICEALAKDFHRSPFETQSLEMCVLLNEILHTISSLHKWSRPEKVHDLTINVATQPVYIERIPFGVVLVMSPFNYPLLLTVSSLVGAIAGGNSVVLKLPESTPHFSSLLTSLLKDALDEDIFYVVNGAIAETTAVLDQKFDKIMYTGSTVVGKIVAKKAAETLTPVLLELGGKSPGFVLNDVKDSQLATVAKRILWGKFSNGGQTCVAIDYLLVDDAIKDKLIKALLEQAELMFPGIDSESDWTHLIHDRAFGTLIDTIKKTDGTIIYGGQSDEKTRFIAPTIIDNVKFNDSTMRQENFGPVLPIISYSDLTSVLKSVIQSHDCPLAQYIFTGGKTSRANPQIDQILTYLRSGGTLINDTLVHVALPNAPFGGIGNSGTGSYHGYFSFRAFTHERTTIEQALWNDFLLKSRYPPFSDKKAAFIKNSMAPQREWFDRTGNVKSTGPSIFYKVYDAIATATSIGYTAIANRV</sequence>
<feature type="compositionally biased region" description="Low complexity" evidence="7">
    <location>
        <begin position="12"/>
        <end position="35"/>
    </location>
</feature>
<feature type="active site" evidence="4 5">
    <location>
        <position position="252"/>
    </location>
</feature>
<dbReference type="InterPro" id="IPR016162">
    <property type="entry name" value="Ald_DH_N"/>
</dbReference>
<keyword evidence="10" id="KW-1185">Reference proteome</keyword>
<dbReference type="InterPro" id="IPR016161">
    <property type="entry name" value="Ald_DH/histidinol_DH"/>
</dbReference>
<dbReference type="PROSITE" id="PS00687">
    <property type="entry name" value="ALDEHYDE_DEHYDR_GLU"/>
    <property type="match status" value="1"/>
</dbReference>